<evidence type="ECO:0000313" key="3">
    <source>
        <dbReference type="Proteomes" id="UP000326554"/>
    </source>
</evidence>
<feature type="domain" description="CheW-like" evidence="1">
    <location>
        <begin position="13"/>
        <end position="157"/>
    </location>
</feature>
<dbReference type="RefSeq" id="WP_150445291.1">
    <property type="nucleotide sequence ID" value="NZ_VYQE01000003.1"/>
</dbReference>
<evidence type="ECO:0000313" key="2">
    <source>
        <dbReference type="EMBL" id="KAA9008008.1"/>
    </source>
</evidence>
<dbReference type="SMART" id="SM00260">
    <property type="entry name" value="CheW"/>
    <property type="match status" value="1"/>
</dbReference>
<dbReference type="InterPro" id="IPR039315">
    <property type="entry name" value="CheW"/>
</dbReference>
<sequence>MTQEGINDQAPATRNVVTFDLCGEVLAVPASQLREVLEPVRVTRVPGAPPFVAELVNVRGAVVPLADLRVPLKMPPGADGPEARILVLEIPLDGQEMVVGIRADTVHEVTRIGPADLEEIPTVGSRWPPRFVAAIGRWRGHFVTLPDLAAIFADFLAGPPGRAPSAGSSGLAPEPETT</sequence>
<dbReference type="Gene3D" id="2.40.50.180">
    <property type="entry name" value="CheA-289, Domain 4"/>
    <property type="match status" value="1"/>
</dbReference>
<dbReference type="GO" id="GO:0007165">
    <property type="term" value="P:signal transduction"/>
    <property type="evidence" value="ECO:0007669"/>
    <property type="project" value="InterPro"/>
</dbReference>
<proteinExistence type="predicted"/>
<dbReference type="PROSITE" id="PS50851">
    <property type="entry name" value="CHEW"/>
    <property type="match status" value="1"/>
</dbReference>
<protein>
    <submittedName>
        <fullName evidence="2">Chemotaxis protein CheW</fullName>
    </submittedName>
</protein>
<dbReference type="Proteomes" id="UP000326554">
    <property type="component" value="Unassembled WGS sequence"/>
</dbReference>
<comment type="caution">
    <text evidence="2">The sequence shown here is derived from an EMBL/GenBank/DDBJ whole genome shotgun (WGS) entry which is preliminary data.</text>
</comment>
<evidence type="ECO:0000259" key="1">
    <source>
        <dbReference type="PROSITE" id="PS50851"/>
    </source>
</evidence>
<keyword evidence="3" id="KW-1185">Reference proteome</keyword>
<dbReference type="Pfam" id="PF01584">
    <property type="entry name" value="CheW"/>
    <property type="match status" value="1"/>
</dbReference>
<dbReference type="GO" id="GO:0006935">
    <property type="term" value="P:chemotaxis"/>
    <property type="evidence" value="ECO:0007669"/>
    <property type="project" value="InterPro"/>
</dbReference>
<organism evidence="2 3">
    <name type="scientific">Histidinibacterium aquaticum</name>
    <dbReference type="NCBI Taxonomy" id="2613962"/>
    <lineage>
        <taxon>Bacteria</taxon>
        <taxon>Pseudomonadati</taxon>
        <taxon>Pseudomonadota</taxon>
        <taxon>Alphaproteobacteria</taxon>
        <taxon>Rhodobacterales</taxon>
        <taxon>Paracoccaceae</taxon>
        <taxon>Histidinibacterium</taxon>
    </lineage>
</organism>
<accession>A0A5J5GJV2</accession>
<gene>
    <name evidence="2" type="ORF">F3S47_10885</name>
</gene>
<dbReference type="InterPro" id="IPR036061">
    <property type="entry name" value="CheW-like_dom_sf"/>
</dbReference>
<name>A0A5J5GJV2_9RHOB</name>
<dbReference type="PANTHER" id="PTHR22617">
    <property type="entry name" value="CHEMOTAXIS SENSOR HISTIDINE KINASE-RELATED"/>
    <property type="match status" value="1"/>
</dbReference>
<reference evidence="2 3" key="1">
    <citation type="submission" date="2019-09" db="EMBL/GenBank/DDBJ databases">
        <authorList>
            <person name="Park J.-S."/>
            <person name="Choi H.-J."/>
        </authorList>
    </citation>
    <scope>NUCLEOTIDE SEQUENCE [LARGE SCALE GENOMIC DNA]</scope>
    <source>
        <strain evidence="2 3">176SS1-4</strain>
    </source>
</reference>
<dbReference type="EMBL" id="VYQE01000003">
    <property type="protein sequence ID" value="KAA9008008.1"/>
    <property type="molecule type" value="Genomic_DNA"/>
</dbReference>
<dbReference type="Gene3D" id="2.30.30.40">
    <property type="entry name" value="SH3 Domains"/>
    <property type="match status" value="1"/>
</dbReference>
<dbReference type="AlphaFoldDB" id="A0A5J5GJV2"/>
<dbReference type="PANTHER" id="PTHR22617:SF23">
    <property type="entry name" value="CHEMOTAXIS PROTEIN CHEW"/>
    <property type="match status" value="1"/>
</dbReference>
<dbReference type="GO" id="GO:0005829">
    <property type="term" value="C:cytosol"/>
    <property type="evidence" value="ECO:0007669"/>
    <property type="project" value="TreeGrafter"/>
</dbReference>
<dbReference type="SUPFAM" id="SSF50341">
    <property type="entry name" value="CheW-like"/>
    <property type="match status" value="1"/>
</dbReference>
<dbReference type="InterPro" id="IPR002545">
    <property type="entry name" value="CheW-lke_dom"/>
</dbReference>